<name>A0AAD4EWR9_9PEZI</name>
<organism evidence="2 3">
    <name type="scientific">Staphylotrichum longicolle</name>
    <dbReference type="NCBI Taxonomy" id="669026"/>
    <lineage>
        <taxon>Eukaryota</taxon>
        <taxon>Fungi</taxon>
        <taxon>Dikarya</taxon>
        <taxon>Ascomycota</taxon>
        <taxon>Pezizomycotina</taxon>
        <taxon>Sordariomycetes</taxon>
        <taxon>Sordariomycetidae</taxon>
        <taxon>Sordariales</taxon>
        <taxon>Chaetomiaceae</taxon>
        <taxon>Staphylotrichum</taxon>
    </lineage>
</organism>
<sequence length="148" mass="15787">MRLLPLLLPLAGLATARFLDSWTIRAVTHGNGAVTDASGVSGVQMAEEAGGVDDGMRKVVDNAAARRDPKEWQILELTRFPNKQENTTTWQFTIVDDAGKKTSCSLPSPTSDPSASFYGIPCGADASANYKISWGYNSDADSAVMTVC</sequence>
<gene>
    <name evidence="2" type="ORF">NEMBOFW57_005128</name>
</gene>
<dbReference type="AlphaFoldDB" id="A0AAD4EWR9"/>
<keyword evidence="3" id="KW-1185">Reference proteome</keyword>
<feature type="chain" id="PRO_5042042061" evidence="1">
    <location>
        <begin position="17"/>
        <end position="148"/>
    </location>
</feature>
<feature type="signal peptide" evidence="1">
    <location>
        <begin position="1"/>
        <end position="16"/>
    </location>
</feature>
<evidence type="ECO:0000256" key="1">
    <source>
        <dbReference type="SAM" id="SignalP"/>
    </source>
</evidence>
<evidence type="ECO:0000313" key="3">
    <source>
        <dbReference type="Proteomes" id="UP001197093"/>
    </source>
</evidence>
<accession>A0AAD4EWR9</accession>
<reference evidence="2" key="1">
    <citation type="submission" date="2023-02" db="EMBL/GenBank/DDBJ databases">
        <authorList>
            <person name="Palmer J.M."/>
        </authorList>
    </citation>
    <scope>NUCLEOTIDE SEQUENCE</scope>
    <source>
        <strain evidence="2">FW57</strain>
    </source>
</reference>
<keyword evidence="1" id="KW-0732">Signal</keyword>
<dbReference type="EMBL" id="JAHCVI010000002">
    <property type="protein sequence ID" value="KAG7288771.1"/>
    <property type="molecule type" value="Genomic_DNA"/>
</dbReference>
<comment type="caution">
    <text evidence="2">The sequence shown here is derived from an EMBL/GenBank/DDBJ whole genome shotgun (WGS) entry which is preliminary data.</text>
</comment>
<evidence type="ECO:0000313" key="2">
    <source>
        <dbReference type="EMBL" id="KAG7288771.1"/>
    </source>
</evidence>
<dbReference type="Proteomes" id="UP001197093">
    <property type="component" value="Unassembled WGS sequence"/>
</dbReference>
<protein>
    <submittedName>
        <fullName evidence="2">Uncharacterized protein</fullName>
    </submittedName>
</protein>
<proteinExistence type="predicted"/>